<evidence type="ECO:0000259" key="4">
    <source>
        <dbReference type="PROSITE" id="PS50893"/>
    </source>
</evidence>
<dbReference type="Gene3D" id="3.40.50.300">
    <property type="entry name" value="P-loop containing nucleotide triphosphate hydrolases"/>
    <property type="match status" value="1"/>
</dbReference>
<evidence type="ECO:0000313" key="5">
    <source>
        <dbReference type="EMBL" id="CAB4643948.1"/>
    </source>
</evidence>
<dbReference type="FunFam" id="3.40.50.300:FF:000016">
    <property type="entry name" value="Oligopeptide ABC transporter ATP-binding component"/>
    <property type="match status" value="1"/>
</dbReference>
<dbReference type="GO" id="GO:0005524">
    <property type="term" value="F:ATP binding"/>
    <property type="evidence" value="ECO:0007669"/>
    <property type="project" value="UniProtKB-KW"/>
</dbReference>
<reference evidence="6" key="1">
    <citation type="submission" date="2020-05" db="EMBL/GenBank/DDBJ databases">
        <authorList>
            <person name="Chiriac C."/>
            <person name="Salcher M."/>
            <person name="Ghai R."/>
            <person name="Kavagutti S V."/>
        </authorList>
    </citation>
    <scope>NUCLEOTIDE SEQUENCE</scope>
</reference>
<proteinExistence type="predicted"/>
<dbReference type="PROSITE" id="PS50893">
    <property type="entry name" value="ABC_TRANSPORTER_2"/>
    <property type="match status" value="1"/>
</dbReference>
<dbReference type="AlphaFoldDB" id="A0A6J6KY15"/>
<dbReference type="InterPro" id="IPR003439">
    <property type="entry name" value="ABC_transporter-like_ATP-bd"/>
</dbReference>
<dbReference type="InterPro" id="IPR050319">
    <property type="entry name" value="ABC_transp_ATP-bind"/>
</dbReference>
<name>A0A6J6KY15_9ZZZZ</name>
<evidence type="ECO:0000256" key="1">
    <source>
        <dbReference type="ARBA" id="ARBA00022448"/>
    </source>
</evidence>
<dbReference type="PROSITE" id="PS00211">
    <property type="entry name" value="ABC_TRANSPORTER_1"/>
    <property type="match status" value="1"/>
</dbReference>
<dbReference type="PANTHER" id="PTHR43776">
    <property type="entry name" value="TRANSPORT ATP-BINDING PROTEIN"/>
    <property type="match status" value="1"/>
</dbReference>
<gene>
    <name evidence="6" type="ORF">UFOPK2166_00949</name>
    <name evidence="5" type="ORF">UFOPK2195_00094</name>
</gene>
<dbReference type="CDD" id="cd03257">
    <property type="entry name" value="ABC_NikE_OppD_transporters"/>
    <property type="match status" value="1"/>
</dbReference>
<dbReference type="SUPFAM" id="SSF52540">
    <property type="entry name" value="P-loop containing nucleoside triphosphate hydrolases"/>
    <property type="match status" value="1"/>
</dbReference>
<dbReference type="EMBL" id="CAEZWH010000007">
    <property type="protein sequence ID" value="CAB4643948.1"/>
    <property type="molecule type" value="Genomic_DNA"/>
</dbReference>
<organism evidence="6">
    <name type="scientific">freshwater metagenome</name>
    <dbReference type="NCBI Taxonomy" id="449393"/>
    <lineage>
        <taxon>unclassified sequences</taxon>
        <taxon>metagenomes</taxon>
        <taxon>ecological metagenomes</taxon>
    </lineage>
</organism>
<dbReference type="SMART" id="SM00382">
    <property type="entry name" value="AAA"/>
    <property type="match status" value="1"/>
</dbReference>
<dbReference type="GO" id="GO:0015833">
    <property type="term" value="P:peptide transport"/>
    <property type="evidence" value="ECO:0007669"/>
    <property type="project" value="InterPro"/>
</dbReference>
<dbReference type="NCBIfam" id="TIGR01727">
    <property type="entry name" value="oligo_HPY"/>
    <property type="match status" value="1"/>
</dbReference>
<protein>
    <submittedName>
        <fullName evidence="6">Unannotated protein</fullName>
    </submittedName>
</protein>
<dbReference type="GO" id="GO:0055085">
    <property type="term" value="P:transmembrane transport"/>
    <property type="evidence" value="ECO:0007669"/>
    <property type="project" value="UniProtKB-ARBA"/>
</dbReference>
<evidence type="ECO:0000313" key="6">
    <source>
        <dbReference type="EMBL" id="CAB4653313.1"/>
    </source>
</evidence>
<keyword evidence="1" id="KW-0813">Transport</keyword>
<dbReference type="InterPro" id="IPR003593">
    <property type="entry name" value="AAA+_ATPase"/>
</dbReference>
<dbReference type="Pfam" id="PF08352">
    <property type="entry name" value="oligo_HPY"/>
    <property type="match status" value="1"/>
</dbReference>
<evidence type="ECO:0000256" key="2">
    <source>
        <dbReference type="ARBA" id="ARBA00022741"/>
    </source>
</evidence>
<dbReference type="GO" id="GO:0016887">
    <property type="term" value="F:ATP hydrolysis activity"/>
    <property type="evidence" value="ECO:0007669"/>
    <property type="project" value="InterPro"/>
</dbReference>
<feature type="domain" description="ABC transporter" evidence="4">
    <location>
        <begin position="17"/>
        <end position="262"/>
    </location>
</feature>
<dbReference type="Pfam" id="PF00005">
    <property type="entry name" value="ABC_tran"/>
    <property type="match status" value="1"/>
</dbReference>
<sequence>MAGTGKAHMRAEGTAILRVDDLVVEYKSQGGEKVQAVSGVSLDIIPGETLSVVGESGCGKSTLAKGILQLIETASGSVLLNGSDITKLKGEELRKVRPQAQMIFQDSISSLDPHMKVSALVEQPLKVWGRGTPAERKDKVNDLLRSVGLDPEVVGDRKPTEFSGGQCQRISIARALAIEPKLLVCDEPVSSLDVSIQAQILNILQEMKERYGLSLLFISHDLSVVRAISDRIVVMYLGKVCEVSTPDELSEKPRHHYTHALVSSVPIPDPTIKNRRAILQGEPPSPTNPPSGCRFRTRCPAATDLCASEEPQLREVAQGQFVACHHPRD</sequence>
<dbReference type="InterPro" id="IPR017871">
    <property type="entry name" value="ABC_transporter-like_CS"/>
</dbReference>
<dbReference type="EMBL" id="CAEZWB010000131">
    <property type="protein sequence ID" value="CAB4653313.1"/>
    <property type="molecule type" value="Genomic_DNA"/>
</dbReference>
<dbReference type="InterPro" id="IPR027417">
    <property type="entry name" value="P-loop_NTPase"/>
</dbReference>
<dbReference type="InterPro" id="IPR013563">
    <property type="entry name" value="Oligopep_ABC_C"/>
</dbReference>
<evidence type="ECO:0000256" key="3">
    <source>
        <dbReference type="ARBA" id="ARBA00022840"/>
    </source>
</evidence>
<keyword evidence="3" id="KW-0067">ATP-binding</keyword>
<accession>A0A6J6KY15</accession>
<keyword evidence="2" id="KW-0547">Nucleotide-binding</keyword>